<keyword evidence="1" id="KW-1133">Transmembrane helix</keyword>
<keyword evidence="3" id="KW-1185">Reference proteome</keyword>
<protein>
    <recommendedName>
        <fullName evidence="4">Cation-transporting P-type ATPase C-terminal domain-containing protein</fullName>
    </recommendedName>
</protein>
<feature type="transmembrane region" description="Helical" evidence="1">
    <location>
        <begin position="93"/>
        <end position="113"/>
    </location>
</feature>
<dbReference type="Proteomes" id="UP000481861">
    <property type="component" value="Unassembled WGS sequence"/>
</dbReference>
<keyword evidence="1" id="KW-0472">Membrane</keyword>
<feature type="transmembrane region" description="Helical" evidence="1">
    <location>
        <begin position="61"/>
        <end position="81"/>
    </location>
</feature>
<evidence type="ECO:0008006" key="4">
    <source>
        <dbReference type="Google" id="ProtNLM"/>
    </source>
</evidence>
<reference evidence="2 3" key="1">
    <citation type="submission" date="2020-01" db="EMBL/GenBank/DDBJ databases">
        <authorList>
            <consortium name="DOE Joint Genome Institute"/>
            <person name="Haridas S."/>
            <person name="Albert R."/>
            <person name="Binder M."/>
            <person name="Bloem J."/>
            <person name="Labutti K."/>
            <person name="Salamov A."/>
            <person name="Andreopoulos B."/>
            <person name="Baker S.E."/>
            <person name="Barry K."/>
            <person name="Bills G."/>
            <person name="Bluhm B.H."/>
            <person name="Cannon C."/>
            <person name="Castanera R."/>
            <person name="Culley D.E."/>
            <person name="Daum C."/>
            <person name="Ezra D."/>
            <person name="Gonzalez J.B."/>
            <person name="Henrissat B."/>
            <person name="Kuo A."/>
            <person name="Liang C."/>
            <person name="Lipzen A."/>
            <person name="Lutzoni F."/>
            <person name="Magnuson J."/>
            <person name="Mondo S."/>
            <person name="Nolan M."/>
            <person name="Ohm R."/>
            <person name="Pangilinan J."/>
            <person name="Park H.-J.H."/>
            <person name="Ramirez L."/>
            <person name="Alfaro M."/>
            <person name="Sun H."/>
            <person name="Tritt A."/>
            <person name="Yoshinaga Y."/>
            <person name="Zwiers L.-H.L."/>
            <person name="Turgeon B.G."/>
            <person name="Goodwin S.B."/>
            <person name="Spatafora J.W."/>
            <person name="Crous P.W."/>
            <person name="Grigoriev I.V."/>
        </authorList>
    </citation>
    <scope>NUCLEOTIDE SEQUENCE [LARGE SCALE GENOMIC DNA]</scope>
    <source>
        <strain evidence="2 3">CBS 611.86</strain>
    </source>
</reference>
<dbReference type="SUPFAM" id="SSF81665">
    <property type="entry name" value="Calcium ATPase, transmembrane domain M"/>
    <property type="match status" value="1"/>
</dbReference>
<evidence type="ECO:0000256" key="1">
    <source>
        <dbReference type="SAM" id="Phobius"/>
    </source>
</evidence>
<dbReference type="InterPro" id="IPR023298">
    <property type="entry name" value="ATPase_P-typ_TM_dom_sf"/>
</dbReference>
<gene>
    <name evidence="2" type="ORF">BDV95DRAFT_611312</name>
</gene>
<name>A0A7C8M2V7_9PLEO</name>
<dbReference type="OrthoDB" id="3599372at2759"/>
<keyword evidence="1" id="KW-0812">Transmembrane</keyword>
<accession>A0A7C8M2V7</accession>
<dbReference type="AlphaFoldDB" id="A0A7C8M2V7"/>
<sequence>MQRARAPPARLGLALGLIRPSTTSCSVAFPHDIKCSVFSRQIITGMMPDYSRTKDLYANKFHFCAVALSALVVFPCVYIPGFNDKVFQMKLITWEWALAVGAVFIFVAGMEAWKRKFARAARSLLELSLIDTVLARVAPPFA</sequence>
<evidence type="ECO:0000313" key="3">
    <source>
        <dbReference type="Proteomes" id="UP000481861"/>
    </source>
</evidence>
<dbReference type="Gene3D" id="1.20.1110.10">
    <property type="entry name" value="Calcium-transporting ATPase, transmembrane domain"/>
    <property type="match status" value="1"/>
</dbReference>
<dbReference type="EMBL" id="JAADJZ010000025">
    <property type="protein sequence ID" value="KAF2867036.1"/>
    <property type="molecule type" value="Genomic_DNA"/>
</dbReference>
<organism evidence="2 3">
    <name type="scientific">Massariosphaeria phaeospora</name>
    <dbReference type="NCBI Taxonomy" id="100035"/>
    <lineage>
        <taxon>Eukaryota</taxon>
        <taxon>Fungi</taxon>
        <taxon>Dikarya</taxon>
        <taxon>Ascomycota</taxon>
        <taxon>Pezizomycotina</taxon>
        <taxon>Dothideomycetes</taxon>
        <taxon>Pleosporomycetidae</taxon>
        <taxon>Pleosporales</taxon>
        <taxon>Pleosporales incertae sedis</taxon>
        <taxon>Massariosphaeria</taxon>
    </lineage>
</organism>
<comment type="caution">
    <text evidence="2">The sequence shown here is derived from an EMBL/GenBank/DDBJ whole genome shotgun (WGS) entry which is preliminary data.</text>
</comment>
<proteinExistence type="predicted"/>
<evidence type="ECO:0000313" key="2">
    <source>
        <dbReference type="EMBL" id="KAF2867036.1"/>
    </source>
</evidence>